<dbReference type="Proteomes" id="UP000192074">
    <property type="component" value="Unassembled WGS sequence"/>
</dbReference>
<feature type="transmembrane region" description="Helical" evidence="1">
    <location>
        <begin position="65"/>
        <end position="84"/>
    </location>
</feature>
<feature type="transmembrane region" description="Helical" evidence="1">
    <location>
        <begin position="6"/>
        <end position="25"/>
    </location>
</feature>
<proteinExistence type="predicted"/>
<evidence type="ECO:0000313" key="2">
    <source>
        <dbReference type="EMBL" id="CVI21281.1"/>
    </source>
</evidence>
<keyword evidence="1" id="KW-0472">Membrane</keyword>
<dbReference type="RefSeq" id="WP_060724513.1">
    <property type="nucleotide sequence ID" value="NZ_LMVK01000018.1"/>
</dbReference>
<gene>
    <name evidence="2" type="ORF">AGR4A_Lc130245</name>
</gene>
<protein>
    <submittedName>
        <fullName evidence="2">Uncharacterized protein</fullName>
    </submittedName>
</protein>
<reference evidence="2 3" key="1">
    <citation type="submission" date="2016-01" db="EMBL/GenBank/DDBJ databases">
        <authorList>
            <person name="Regsiter A."/>
            <person name="william w."/>
        </authorList>
    </citation>
    <scope>NUCLEOTIDE SEQUENCE [LARGE SCALE GENOMIC DNA]</scope>
    <source>
        <strain evidence="2 3">B6</strain>
    </source>
</reference>
<evidence type="ECO:0000256" key="1">
    <source>
        <dbReference type="SAM" id="Phobius"/>
    </source>
</evidence>
<sequence>MHMLMVIAGGVVQLGVFLLFGKLWGSDATGLATAAKLFIPAWLVISSANLWVGVSYAGYSVRDELPILLVIFVLPTILAVLVIWQISRS</sequence>
<dbReference type="EMBL" id="FCNL01000031">
    <property type="protein sequence ID" value="CVI21281.1"/>
    <property type="molecule type" value="Genomic_DNA"/>
</dbReference>
<evidence type="ECO:0000313" key="3">
    <source>
        <dbReference type="Proteomes" id="UP000192074"/>
    </source>
</evidence>
<dbReference type="AlphaFoldDB" id="A0A822V7V3"/>
<keyword evidence="1" id="KW-0812">Transmembrane</keyword>
<organism evidence="2 3">
    <name type="scientific">Agrobacterium tumefaciens str. B6</name>
    <dbReference type="NCBI Taxonomy" id="1183423"/>
    <lineage>
        <taxon>Bacteria</taxon>
        <taxon>Pseudomonadati</taxon>
        <taxon>Pseudomonadota</taxon>
        <taxon>Alphaproteobacteria</taxon>
        <taxon>Hyphomicrobiales</taxon>
        <taxon>Rhizobiaceae</taxon>
        <taxon>Rhizobium/Agrobacterium group</taxon>
        <taxon>Agrobacterium</taxon>
        <taxon>Agrobacterium tumefaciens complex</taxon>
    </lineage>
</organism>
<feature type="transmembrane region" description="Helical" evidence="1">
    <location>
        <begin position="37"/>
        <end position="59"/>
    </location>
</feature>
<name>A0A822V7V3_AGRTU</name>
<comment type="caution">
    <text evidence="2">The sequence shown here is derived from an EMBL/GenBank/DDBJ whole genome shotgun (WGS) entry which is preliminary data.</text>
</comment>
<keyword evidence="1" id="KW-1133">Transmembrane helix</keyword>
<accession>A0A822V7V3</accession>